<dbReference type="FunFam" id="3.30.260.10:FF:000022">
    <property type="entry name" value="T-complex protein 1 subunit eta"/>
    <property type="match status" value="1"/>
</dbReference>
<feature type="transmembrane region" description="Helical" evidence="20">
    <location>
        <begin position="77"/>
        <end position="96"/>
    </location>
</feature>
<keyword evidence="17" id="KW-0143">Chaperone</keyword>
<dbReference type="InterPro" id="IPR023074">
    <property type="entry name" value="HMG_CoA_Rdtase_cat_sf"/>
</dbReference>
<evidence type="ECO:0000313" key="23">
    <source>
        <dbReference type="Proteomes" id="UP000289738"/>
    </source>
</evidence>
<dbReference type="PANTHER" id="PTHR10572:SF24">
    <property type="entry name" value="3-HYDROXY-3-METHYLGLUTARYL-COENZYME A REDUCTASE"/>
    <property type="match status" value="1"/>
</dbReference>
<dbReference type="InterPro" id="IPR023076">
    <property type="entry name" value="HMG_CoA_Rdtase_CS"/>
</dbReference>
<comment type="caution">
    <text evidence="22">The sequence shown here is derived from an EMBL/GenBank/DDBJ whole genome shotgun (WGS) entry which is preliminary data.</text>
</comment>
<dbReference type="AlphaFoldDB" id="A0A445C4E1"/>
<keyword evidence="8 20" id="KW-0812">Transmembrane</keyword>
<keyword evidence="15 20" id="KW-0472">Membrane</keyword>
<dbReference type="CDD" id="cd00643">
    <property type="entry name" value="HMG-CoA_reductase_classI"/>
    <property type="match status" value="1"/>
</dbReference>
<dbReference type="InterPro" id="IPR009023">
    <property type="entry name" value="HMG_CoA_Rdtase_NAD(P)-bd_sf"/>
</dbReference>
<dbReference type="PRINTS" id="PR00071">
    <property type="entry name" value="HMGCOARDTASE"/>
</dbReference>
<dbReference type="PROSITE" id="PS00995">
    <property type="entry name" value="TCP1_3"/>
    <property type="match status" value="1"/>
</dbReference>
<dbReference type="GO" id="GO:0042170">
    <property type="term" value="C:plastid membrane"/>
    <property type="evidence" value="ECO:0007669"/>
    <property type="project" value="UniProtKB-SubCell"/>
</dbReference>
<feature type="transmembrane region" description="Helical" evidence="20">
    <location>
        <begin position="35"/>
        <end position="56"/>
    </location>
</feature>
<comment type="catalytic activity">
    <reaction evidence="20">
        <text>(R)-mevalonate + 2 NADP(+) + CoA = (3S)-3-hydroxy-3-methylglutaryl-CoA + 2 NADPH + 2 H(+)</text>
        <dbReference type="Rhea" id="RHEA:15989"/>
        <dbReference type="ChEBI" id="CHEBI:15378"/>
        <dbReference type="ChEBI" id="CHEBI:36464"/>
        <dbReference type="ChEBI" id="CHEBI:43074"/>
        <dbReference type="ChEBI" id="CHEBI:57287"/>
        <dbReference type="ChEBI" id="CHEBI:57783"/>
        <dbReference type="ChEBI" id="CHEBI:58349"/>
        <dbReference type="EC" id="1.1.1.34"/>
    </reaction>
</comment>
<evidence type="ECO:0000256" key="18">
    <source>
        <dbReference type="ARBA" id="ARBA00023229"/>
    </source>
</evidence>
<dbReference type="PROSITE" id="PS01192">
    <property type="entry name" value="HMG_COA_REDUCTASE_3"/>
    <property type="match status" value="1"/>
</dbReference>
<evidence type="ECO:0000256" key="13">
    <source>
        <dbReference type="ARBA" id="ARBA00022989"/>
    </source>
</evidence>
<evidence type="ECO:0000256" key="12">
    <source>
        <dbReference type="ARBA" id="ARBA00022857"/>
    </source>
</evidence>
<protein>
    <recommendedName>
        <fullName evidence="20">3-hydroxy-3-methylglutaryl coenzyme A reductase</fullName>
        <shortName evidence="20">HMG-CoA reductase</shortName>
        <ecNumber evidence="20">1.1.1.34</ecNumber>
    </recommendedName>
</protein>
<dbReference type="Gene3D" id="1.10.3270.10">
    <property type="entry name" value="HMGR, N-terminal domain"/>
    <property type="match status" value="1"/>
</dbReference>
<comment type="subcellular location">
    <subcellularLocation>
        <location evidence="3">Cytoplasm</location>
    </subcellularLocation>
    <subcellularLocation>
        <location evidence="2 20">Endoplasmic reticulum membrane</location>
        <topology evidence="2 20">Multi-pass membrane protein</topology>
    </subcellularLocation>
    <subcellularLocation>
        <location evidence="1">Plastid membrane</location>
        <topology evidence="1">Multi-pass membrane protein</topology>
    </subcellularLocation>
</comment>
<dbReference type="SUPFAM" id="SSF56542">
    <property type="entry name" value="Substrate-binding domain of HMG-CoA reductase"/>
    <property type="match status" value="1"/>
</dbReference>
<keyword evidence="12 20" id="KW-0521">NADP</keyword>
<keyword evidence="16" id="KW-0325">Glycoprotein</keyword>
<dbReference type="PANTHER" id="PTHR10572">
    <property type="entry name" value="3-HYDROXY-3-METHYLGLUTARYL-COENZYME A REDUCTASE"/>
    <property type="match status" value="1"/>
</dbReference>
<evidence type="ECO:0000256" key="5">
    <source>
        <dbReference type="ARBA" id="ARBA00007661"/>
    </source>
</evidence>
<dbReference type="PROSITE" id="PS50065">
    <property type="entry name" value="HMG_COA_REDUCTASE_4"/>
    <property type="match status" value="1"/>
</dbReference>
<dbReference type="InterPro" id="IPR027410">
    <property type="entry name" value="TCP-1-like_intermed_sf"/>
</dbReference>
<evidence type="ECO:0000256" key="4">
    <source>
        <dbReference type="ARBA" id="ARBA00005084"/>
    </source>
</evidence>
<dbReference type="PROSITE" id="PS00066">
    <property type="entry name" value="HMG_COA_REDUCTASE_1"/>
    <property type="match status" value="1"/>
</dbReference>
<evidence type="ECO:0000256" key="20">
    <source>
        <dbReference type="RuleBase" id="RU361219"/>
    </source>
</evidence>
<dbReference type="UniPathway" id="UPA00058">
    <property type="reaction ID" value="UER00103"/>
</dbReference>
<dbReference type="GO" id="GO:0016126">
    <property type="term" value="P:sterol biosynthetic process"/>
    <property type="evidence" value="ECO:0007669"/>
    <property type="project" value="TreeGrafter"/>
</dbReference>
<dbReference type="Gene3D" id="3.30.70.420">
    <property type="entry name" value="Hydroxymethylglutaryl-CoA reductase, class I/II, NAD/NADP-binding domain"/>
    <property type="match status" value="1"/>
</dbReference>
<feature type="compositionally biased region" description="Gly residues" evidence="21">
    <location>
        <begin position="1176"/>
        <end position="1185"/>
    </location>
</feature>
<dbReference type="Pfam" id="PF00368">
    <property type="entry name" value="HMG-CoA_red"/>
    <property type="match status" value="1"/>
</dbReference>
<dbReference type="InterPro" id="IPR027409">
    <property type="entry name" value="GroEL-like_apical_dom_sf"/>
</dbReference>
<dbReference type="InterPro" id="IPR054827">
    <property type="entry name" value="thermosome_alpha"/>
</dbReference>
<comment type="similarity">
    <text evidence="6">Belongs to the TCP-1 chaperonin family.</text>
</comment>
<dbReference type="GO" id="GO:0005832">
    <property type="term" value="C:chaperonin-containing T-complex"/>
    <property type="evidence" value="ECO:0007669"/>
    <property type="project" value="UniProtKB-ARBA"/>
</dbReference>
<evidence type="ECO:0000256" key="3">
    <source>
        <dbReference type="ARBA" id="ARBA00004496"/>
    </source>
</evidence>
<dbReference type="FunFam" id="1.10.560.10:FF:000045">
    <property type="entry name" value="T-complex protein 1 subunit eta"/>
    <property type="match status" value="1"/>
</dbReference>
<dbReference type="FunFam" id="3.30.70.420:FF:000001">
    <property type="entry name" value="3-hydroxy-3-methylglutaryl coenzyme A reductase"/>
    <property type="match status" value="1"/>
</dbReference>
<dbReference type="InterPro" id="IPR023282">
    <property type="entry name" value="HMG_CoA_Rdtase_N"/>
</dbReference>
<keyword evidence="14 20" id="KW-0560">Oxidoreductase</keyword>
<dbReference type="SUPFAM" id="SSF52029">
    <property type="entry name" value="GroEL apical domain-like"/>
    <property type="match status" value="1"/>
</dbReference>
<evidence type="ECO:0000256" key="9">
    <source>
        <dbReference type="ARBA" id="ARBA00022741"/>
    </source>
</evidence>
<dbReference type="GO" id="GO:0004420">
    <property type="term" value="F:hydroxymethylglutaryl-CoA reductase (NADPH) activity"/>
    <property type="evidence" value="ECO:0007669"/>
    <property type="project" value="UniProtKB-EC"/>
</dbReference>
<dbReference type="FunFam" id="1.10.560.10:FF:000017">
    <property type="entry name" value="T-complex protein 1 subunit eta"/>
    <property type="match status" value="1"/>
</dbReference>
<proteinExistence type="inferred from homology"/>
<accession>A0A445C4E1</accession>
<dbReference type="NCBIfam" id="NF041083">
    <property type="entry name" value="thermosome_beta"/>
    <property type="match status" value="1"/>
</dbReference>
<dbReference type="GO" id="GO:0016887">
    <property type="term" value="F:ATP hydrolysis activity"/>
    <property type="evidence" value="ECO:0007669"/>
    <property type="project" value="InterPro"/>
</dbReference>
<evidence type="ECO:0000256" key="1">
    <source>
        <dbReference type="ARBA" id="ARBA00004446"/>
    </source>
</evidence>
<dbReference type="GO" id="GO:0005524">
    <property type="term" value="F:ATP binding"/>
    <property type="evidence" value="ECO:0007669"/>
    <property type="project" value="UniProtKB-KW"/>
</dbReference>
<feature type="region of interest" description="Disordered" evidence="21">
    <location>
        <begin position="1"/>
        <end position="28"/>
    </location>
</feature>
<dbReference type="FunFam" id="3.50.7.10:FF:000006">
    <property type="entry name" value="T-complex protein 1 subunit eta"/>
    <property type="match status" value="1"/>
</dbReference>
<dbReference type="GO" id="GO:0005789">
    <property type="term" value="C:endoplasmic reticulum membrane"/>
    <property type="evidence" value="ECO:0007669"/>
    <property type="project" value="UniProtKB-SubCell"/>
</dbReference>
<keyword evidence="9" id="KW-0547">Nucleotide-binding</keyword>
<organism evidence="22 23">
    <name type="scientific">Arachis hypogaea</name>
    <name type="common">Peanut</name>
    <dbReference type="NCBI Taxonomy" id="3818"/>
    <lineage>
        <taxon>Eukaryota</taxon>
        <taxon>Viridiplantae</taxon>
        <taxon>Streptophyta</taxon>
        <taxon>Embryophyta</taxon>
        <taxon>Tracheophyta</taxon>
        <taxon>Spermatophyta</taxon>
        <taxon>Magnoliopsida</taxon>
        <taxon>eudicotyledons</taxon>
        <taxon>Gunneridae</taxon>
        <taxon>Pentapetalae</taxon>
        <taxon>rosids</taxon>
        <taxon>fabids</taxon>
        <taxon>Fabales</taxon>
        <taxon>Fabaceae</taxon>
        <taxon>Papilionoideae</taxon>
        <taxon>50 kb inversion clade</taxon>
        <taxon>dalbergioids sensu lato</taxon>
        <taxon>Dalbergieae</taxon>
        <taxon>Pterocarpus clade</taxon>
        <taxon>Arachis</taxon>
    </lineage>
</organism>
<keyword evidence="10 20" id="KW-0256">Endoplasmic reticulum</keyword>
<evidence type="ECO:0000256" key="14">
    <source>
        <dbReference type="ARBA" id="ARBA00023002"/>
    </source>
</evidence>
<dbReference type="InterPro" id="IPR012720">
    <property type="entry name" value="Chap_CCT_eta"/>
</dbReference>
<evidence type="ECO:0000256" key="15">
    <source>
        <dbReference type="ARBA" id="ARBA00023136"/>
    </source>
</evidence>
<evidence type="ECO:0000256" key="8">
    <source>
        <dbReference type="ARBA" id="ARBA00022692"/>
    </source>
</evidence>
<dbReference type="Gene3D" id="3.50.7.10">
    <property type="entry name" value="GroEL"/>
    <property type="match status" value="1"/>
</dbReference>
<feature type="compositionally biased region" description="Basic residues" evidence="21">
    <location>
        <begin position="1186"/>
        <end position="1195"/>
    </location>
</feature>
<dbReference type="SUPFAM" id="SSF54849">
    <property type="entry name" value="GroEL-intermediate domain like"/>
    <property type="match status" value="1"/>
</dbReference>
<evidence type="ECO:0000256" key="10">
    <source>
        <dbReference type="ARBA" id="ARBA00022824"/>
    </source>
</evidence>
<evidence type="ECO:0000256" key="11">
    <source>
        <dbReference type="ARBA" id="ARBA00022840"/>
    </source>
</evidence>
<dbReference type="NCBIfam" id="TIGR02345">
    <property type="entry name" value="chap_CCT_eta"/>
    <property type="match status" value="1"/>
</dbReference>
<dbReference type="GO" id="GO:0051082">
    <property type="term" value="F:unfolded protein binding"/>
    <property type="evidence" value="ECO:0007669"/>
    <property type="project" value="InterPro"/>
</dbReference>
<dbReference type="InterPro" id="IPR027413">
    <property type="entry name" value="GROEL-like_equatorial_sf"/>
</dbReference>
<evidence type="ECO:0000256" key="17">
    <source>
        <dbReference type="ARBA" id="ARBA00023186"/>
    </source>
</evidence>
<dbReference type="FunFam" id="3.90.770.10:FF:000001">
    <property type="entry name" value="3-hydroxy-3-methylglutaryl coenzyme A reductase"/>
    <property type="match status" value="1"/>
</dbReference>
<dbReference type="GO" id="GO:0005778">
    <property type="term" value="C:peroxisomal membrane"/>
    <property type="evidence" value="ECO:0007669"/>
    <property type="project" value="TreeGrafter"/>
</dbReference>
<evidence type="ECO:0000256" key="6">
    <source>
        <dbReference type="ARBA" id="ARBA00008020"/>
    </source>
</evidence>
<dbReference type="SUPFAM" id="SSF48592">
    <property type="entry name" value="GroEL equatorial domain-like"/>
    <property type="match status" value="1"/>
</dbReference>
<dbReference type="InterPro" id="IPR004554">
    <property type="entry name" value="HMG_CoA_Rdtase_eu_arc"/>
</dbReference>
<dbReference type="Gene3D" id="1.10.560.10">
    <property type="entry name" value="GroEL-like equatorial domain"/>
    <property type="match status" value="1"/>
</dbReference>
<dbReference type="STRING" id="3818.A0A445C4E1"/>
<evidence type="ECO:0000256" key="19">
    <source>
        <dbReference type="ARBA" id="ARBA00024677"/>
    </source>
</evidence>
<dbReference type="Proteomes" id="UP000289738">
    <property type="component" value="Chromosome A07"/>
</dbReference>
<keyword evidence="18" id="KW-0414">Isoprene biosynthesis</keyword>
<dbReference type="PROSITE" id="PS00318">
    <property type="entry name" value="HMG_COA_REDUCTASE_2"/>
    <property type="match status" value="1"/>
</dbReference>
<feature type="compositionally biased region" description="Low complexity" evidence="21">
    <location>
        <begin position="11"/>
        <end position="28"/>
    </location>
</feature>
<reference evidence="22 23" key="1">
    <citation type="submission" date="2019-01" db="EMBL/GenBank/DDBJ databases">
        <title>Sequencing of cultivated peanut Arachis hypogaea provides insights into genome evolution and oil improvement.</title>
        <authorList>
            <person name="Chen X."/>
        </authorList>
    </citation>
    <scope>NUCLEOTIDE SEQUENCE [LARGE SCALE GENOMIC DNA]</scope>
    <source>
        <strain evidence="23">cv. Fuhuasheng</strain>
        <tissue evidence="22">Leaves</tissue>
    </source>
</reference>
<keyword evidence="23" id="KW-1185">Reference proteome</keyword>
<dbReference type="EC" id="1.1.1.34" evidence="20"/>
<comment type="similarity">
    <text evidence="5 20">Belongs to the HMG-CoA reductase family.</text>
</comment>
<gene>
    <name evidence="22" type="ORF">Ahy_A07g031576</name>
</gene>
<dbReference type="CDD" id="cd03340">
    <property type="entry name" value="TCP1_eta"/>
    <property type="match status" value="1"/>
</dbReference>
<evidence type="ECO:0000256" key="7">
    <source>
        <dbReference type="ARBA" id="ARBA00022490"/>
    </source>
</evidence>
<dbReference type="GO" id="GO:0015936">
    <property type="term" value="P:coenzyme A metabolic process"/>
    <property type="evidence" value="ECO:0007669"/>
    <property type="project" value="InterPro"/>
</dbReference>
<evidence type="ECO:0000256" key="16">
    <source>
        <dbReference type="ARBA" id="ARBA00023180"/>
    </source>
</evidence>
<dbReference type="Gene3D" id="3.30.260.10">
    <property type="entry name" value="TCP-1-like chaperonin intermediate domain"/>
    <property type="match status" value="1"/>
</dbReference>
<dbReference type="InterPro" id="IPR002423">
    <property type="entry name" value="Cpn60/GroEL/TCP-1"/>
</dbReference>
<dbReference type="Gene3D" id="3.90.770.10">
    <property type="entry name" value="3-hydroxy-3-methylglutaryl-coenzyme A Reductase, Chain A, domain 2"/>
    <property type="match status" value="1"/>
</dbReference>
<name>A0A445C4E1_ARAHY</name>
<dbReference type="NCBIfam" id="NF041082">
    <property type="entry name" value="thermosome_alpha"/>
    <property type="match status" value="1"/>
</dbReference>
<keyword evidence="11" id="KW-0067">ATP-binding</keyword>
<comment type="pathway">
    <text evidence="4 20">Metabolic intermediate biosynthesis; (R)-mevalonate biosynthesis; (R)-mevalonate from acetyl-CoA: step 3/3.</text>
</comment>
<evidence type="ECO:0000313" key="22">
    <source>
        <dbReference type="EMBL" id="RYR45784.1"/>
    </source>
</evidence>
<keyword evidence="13 20" id="KW-1133">Transmembrane helix</keyword>
<dbReference type="InterPro" id="IPR002202">
    <property type="entry name" value="HMG_CoA_Rdtase"/>
</dbReference>
<dbReference type="PROSITE" id="PS00750">
    <property type="entry name" value="TCP1_1"/>
    <property type="match status" value="1"/>
</dbReference>
<evidence type="ECO:0000256" key="2">
    <source>
        <dbReference type="ARBA" id="ARBA00004477"/>
    </source>
</evidence>
<dbReference type="InterPro" id="IPR009029">
    <property type="entry name" value="HMG_CoA_Rdtase_sub-bd_dom_sf"/>
</dbReference>
<dbReference type="Pfam" id="PF00118">
    <property type="entry name" value="Cpn60_TCP1"/>
    <property type="match status" value="1"/>
</dbReference>
<comment type="function">
    <text evidence="19">Molecular chaperone; assists the folding of proteins upon ATP hydrolysis. Known to play a role, in vitro, in the folding of actin and tubulin.</text>
</comment>
<dbReference type="EMBL" id="SDMP01000007">
    <property type="protein sequence ID" value="RYR45784.1"/>
    <property type="molecule type" value="Genomic_DNA"/>
</dbReference>
<dbReference type="GO" id="GO:0006457">
    <property type="term" value="P:protein folding"/>
    <property type="evidence" value="ECO:0007669"/>
    <property type="project" value="InterPro"/>
</dbReference>
<feature type="region of interest" description="Disordered" evidence="21">
    <location>
        <begin position="1161"/>
        <end position="1195"/>
    </location>
</feature>
<dbReference type="NCBIfam" id="TIGR00533">
    <property type="entry name" value="HMG_CoA_R_NADP"/>
    <property type="match status" value="1"/>
</dbReference>
<dbReference type="SUPFAM" id="SSF55035">
    <property type="entry name" value="NAD-binding domain of HMG-CoA reductase"/>
    <property type="match status" value="1"/>
</dbReference>
<dbReference type="PROSITE" id="PS00751">
    <property type="entry name" value="TCP1_2"/>
    <property type="match status" value="1"/>
</dbReference>
<dbReference type="InterPro" id="IPR002194">
    <property type="entry name" value="Chaperonin_TCP-1_CS"/>
</dbReference>
<dbReference type="InterPro" id="IPR053374">
    <property type="entry name" value="TCP-1_chaperonin"/>
</dbReference>
<dbReference type="FunFam" id="1.10.3270.10:FF:000002">
    <property type="entry name" value="3-hydroxy-3-methylglutaryl coenzyme A reductase"/>
    <property type="match status" value="1"/>
</dbReference>
<dbReference type="GO" id="GO:0008299">
    <property type="term" value="P:isoprenoid biosynthetic process"/>
    <property type="evidence" value="ECO:0007669"/>
    <property type="project" value="UniProtKB-KW"/>
</dbReference>
<sequence>MDLRRRPPPNATAAAKRPTTTTTTTPPKASDALPLPLYLTNAIFFTLFFSVAYYLLHRWRDKIRTSTPLHLLTFSEISAIVSLIASFIYLLGFFGIDFVQSFIARNSNDAWEEEEENEQQKLEQHRRATQILPTPPPQPQQPETLIPSISSADDEEIVCSVVDGRTPSYSLESRIGDCFRAAAIRRDALQRVTGRSLKGLPLEGFDYDSILGQCCEMPVGYVQIPVGVAGPLLLDGVQYVVPMATTEGCLVASTNRGCKAISACGGASSVVLRDGMSRAPVVRFGTAKRAAELKFFLEDPLNFDTLSVVFNRSSRFARLQGVQCAMAGKNVYLRFTCSTGDAMGMNMVSKGVQNVLDFLQNDFPDMDVIGISGNYCSDKKPAAVNWIEGRGKSIVCEAIIKEEVVTKVLKTNVAALVELNMLKNLAGSAVAGALGGYNAHASNIVSAIFLATGQDPAQNVESSHCITMMEAVNEGRDLHISVTMPSIEVGTVGGGTQLASQSACLNLLGVKGPSKESPGSNSRLLAKIVAGAVLAGELSLMSAIAAGQLVRSHMKYNRSSRDIGFCRSFTTCFGVPFGSSSAHNTSFDNLTLQNHWMVGGPERIGVCLVALASEGACLINLKLQRLNCDWSVTLETKQPQIILLKEGTDTSQGKAQLVSNINACTAVADVVRSTLGPRGMDKLIHDDKGSVTISNDGATIMKLLDIVHPAAKILVDIAKSQDSEVGDGTTTVVLLAAEFLKEAKPFIEDGVHSQNLIRSYRTACTLAIEKIKELAVSIEGKSLEEKKSLLAKCASTTLSSKLIGGEKEFFASMVVDAVIAIGNDDRLNMIGIKKVPGGNMRDSFLVNGVAFKKTFSYAGFEQQPKKFLNPKILLLNVELELKSEKENAEIRLSDPSQYQSIVDAEWNIIYDKLDKCVNSGAKVVLSRLAIGDLATQYFADRDIFCAGRVAEEDLKRVAAATGGTVQTSVNNIIDEVLGTCEVFEEKQVGNERFNIFNGCPSGQTATIVLRGGADQFIEEAERSLHDAIMIVRRALKNSTVVAGGGAIDMEISRYLRQHARTIAGKSQLFINSYAKALEVIPRQLCDNAGFDATDVLNKLRQKHALPSGEGAPYGVDISTGGIANSFTNFVWEPAIVKINAINAATEAACLILSVDETVKNPKSESAQGDAAASAMGGRGRGGAFRGRGRGRGMRR</sequence>
<keyword evidence="7" id="KW-0963">Cytoplasm</keyword>
<evidence type="ECO:0000256" key="21">
    <source>
        <dbReference type="SAM" id="MobiDB-lite"/>
    </source>
</evidence>